<accession>A0AAD1YCC6</accession>
<evidence type="ECO:0000259" key="1">
    <source>
        <dbReference type="PROSITE" id="PS51186"/>
    </source>
</evidence>
<evidence type="ECO:0000313" key="2">
    <source>
        <dbReference type="EMBL" id="CAI3560106.1"/>
    </source>
</evidence>
<dbReference type="RefSeq" id="WP_317049613.1">
    <property type="nucleotide sequence ID" value="NZ_CAMRXC010000240.1"/>
</dbReference>
<protein>
    <submittedName>
        <fullName evidence="2">N-acetyltransferase domain-containing protein</fullName>
    </submittedName>
</protein>
<dbReference type="Pfam" id="PF00583">
    <property type="entry name" value="Acetyltransf_1"/>
    <property type="match status" value="1"/>
</dbReference>
<dbReference type="PROSITE" id="PS51186">
    <property type="entry name" value="GNAT"/>
    <property type="match status" value="1"/>
</dbReference>
<dbReference type="AlphaFoldDB" id="A0AAD1YCC6"/>
<dbReference type="GO" id="GO:0016747">
    <property type="term" value="F:acyltransferase activity, transferring groups other than amino-acyl groups"/>
    <property type="evidence" value="ECO:0007669"/>
    <property type="project" value="InterPro"/>
</dbReference>
<proteinExistence type="predicted"/>
<dbReference type="Gene3D" id="3.40.630.30">
    <property type="match status" value="1"/>
</dbReference>
<organism evidence="2 3">
    <name type="scientific">Clostridium neonatale</name>
    <dbReference type="NCBI Taxonomy" id="137838"/>
    <lineage>
        <taxon>Bacteria</taxon>
        <taxon>Bacillati</taxon>
        <taxon>Bacillota</taxon>
        <taxon>Clostridia</taxon>
        <taxon>Eubacteriales</taxon>
        <taxon>Clostridiaceae</taxon>
        <taxon>Clostridium</taxon>
    </lineage>
</organism>
<evidence type="ECO:0000313" key="3">
    <source>
        <dbReference type="Proteomes" id="UP001189143"/>
    </source>
</evidence>
<gene>
    <name evidence="2" type="ORF">CNEO2_10085</name>
</gene>
<comment type="caution">
    <text evidence="2">The sequence shown here is derived from an EMBL/GenBank/DDBJ whole genome shotgun (WGS) entry which is preliminary data.</text>
</comment>
<dbReference type="CDD" id="cd04301">
    <property type="entry name" value="NAT_SF"/>
    <property type="match status" value="1"/>
</dbReference>
<feature type="domain" description="N-acetyltransferase" evidence="1">
    <location>
        <begin position="7"/>
        <end position="154"/>
    </location>
</feature>
<dbReference type="EMBL" id="CAMTCP010000111">
    <property type="protein sequence ID" value="CAI3560106.1"/>
    <property type="molecule type" value="Genomic_DNA"/>
</dbReference>
<dbReference type="Proteomes" id="UP001189143">
    <property type="component" value="Unassembled WGS sequence"/>
</dbReference>
<dbReference type="PANTHER" id="PTHR43415:SF3">
    <property type="entry name" value="GNAT-FAMILY ACETYLTRANSFERASE"/>
    <property type="match status" value="1"/>
</dbReference>
<reference evidence="2" key="1">
    <citation type="submission" date="2022-10" db="EMBL/GenBank/DDBJ databases">
        <authorList>
            <person name="Aires J."/>
            <person name="Mesa V."/>
        </authorList>
    </citation>
    <scope>NUCLEOTIDE SEQUENCE</scope>
    <source>
        <strain evidence="2">Clostridium neonatale JD116</strain>
    </source>
</reference>
<dbReference type="InterPro" id="IPR016181">
    <property type="entry name" value="Acyl_CoA_acyltransferase"/>
</dbReference>
<dbReference type="InterPro" id="IPR000182">
    <property type="entry name" value="GNAT_dom"/>
</dbReference>
<dbReference type="SUPFAM" id="SSF55729">
    <property type="entry name" value="Acyl-CoA N-acyltransferases (Nat)"/>
    <property type="match status" value="1"/>
</dbReference>
<sequence length="154" mass="18305">MIKIDKIEIRKILNEDCDFLYELAIDRLCRKNSFNSDFISYDTHIEWFHKSLENEDRKIYIAQYEKKPIGQIRIDKVNEECVEISYSIKPEYRGCGIGTAIISLIKGIIIEEFKSVKIIQGKVKFDNILSRKVFLKNGYLELKEDTFYKYIFNL</sequence>
<dbReference type="PANTHER" id="PTHR43415">
    <property type="entry name" value="SPERMIDINE N(1)-ACETYLTRANSFERASE"/>
    <property type="match status" value="1"/>
</dbReference>
<name>A0AAD1YCC6_9CLOT</name>